<evidence type="ECO:0000313" key="2">
    <source>
        <dbReference type="EMBL" id="MPC77889.1"/>
    </source>
</evidence>
<dbReference type="Proteomes" id="UP000324222">
    <property type="component" value="Unassembled WGS sequence"/>
</dbReference>
<name>A0A5B7I7J4_PORTR</name>
<keyword evidence="3" id="KW-1185">Reference proteome</keyword>
<dbReference type="EMBL" id="VSRR010047016">
    <property type="protein sequence ID" value="MPC77889.1"/>
    <property type="molecule type" value="Genomic_DNA"/>
</dbReference>
<reference evidence="2 3" key="1">
    <citation type="submission" date="2019-05" db="EMBL/GenBank/DDBJ databases">
        <title>Another draft genome of Portunus trituberculatus and its Hox gene families provides insights of decapod evolution.</title>
        <authorList>
            <person name="Jeong J.-H."/>
            <person name="Song I."/>
            <person name="Kim S."/>
            <person name="Choi T."/>
            <person name="Kim D."/>
            <person name="Ryu S."/>
            <person name="Kim W."/>
        </authorList>
    </citation>
    <scope>NUCLEOTIDE SEQUENCE [LARGE SCALE GENOMIC DNA]</scope>
    <source>
        <tissue evidence="2">Muscle</tissue>
    </source>
</reference>
<feature type="compositionally biased region" description="Polar residues" evidence="1">
    <location>
        <begin position="1"/>
        <end position="11"/>
    </location>
</feature>
<gene>
    <name evidence="2" type="ORF">E2C01_072358</name>
</gene>
<dbReference type="AlphaFoldDB" id="A0A5B7I7J4"/>
<proteinExistence type="predicted"/>
<evidence type="ECO:0000256" key="1">
    <source>
        <dbReference type="SAM" id="MobiDB-lite"/>
    </source>
</evidence>
<organism evidence="2 3">
    <name type="scientific">Portunus trituberculatus</name>
    <name type="common">Swimming crab</name>
    <name type="synonym">Neptunus trituberculatus</name>
    <dbReference type="NCBI Taxonomy" id="210409"/>
    <lineage>
        <taxon>Eukaryota</taxon>
        <taxon>Metazoa</taxon>
        <taxon>Ecdysozoa</taxon>
        <taxon>Arthropoda</taxon>
        <taxon>Crustacea</taxon>
        <taxon>Multicrustacea</taxon>
        <taxon>Malacostraca</taxon>
        <taxon>Eumalacostraca</taxon>
        <taxon>Eucarida</taxon>
        <taxon>Decapoda</taxon>
        <taxon>Pleocyemata</taxon>
        <taxon>Brachyura</taxon>
        <taxon>Eubrachyura</taxon>
        <taxon>Portunoidea</taxon>
        <taxon>Portunidae</taxon>
        <taxon>Portuninae</taxon>
        <taxon>Portunus</taxon>
    </lineage>
</organism>
<evidence type="ECO:0000313" key="3">
    <source>
        <dbReference type="Proteomes" id="UP000324222"/>
    </source>
</evidence>
<comment type="caution">
    <text evidence="2">The sequence shown here is derived from an EMBL/GenBank/DDBJ whole genome shotgun (WGS) entry which is preliminary data.</text>
</comment>
<accession>A0A5B7I7J4</accession>
<protein>
    <submittedName>
        <fullName evidence="2">Uncharacterized protein</fullName>
    </submittedName>
</protein>
<sequence length="46" mass="4951">MTNSSTLQSTLEAGITEGRRSCSPLSSPERHMNPSSCKQVPMADAR</sequence>
<feature type="region of interest" description="Disordered" evidence="1">
    <location>
        <begin position="1"/>
        <end position="46"/>
    </location>
</feature>